<dbReference type="Gene3D" id="3.50.7.10">
    <property type="entry name" value="GroEL"/>
    <property type="match status" value="1"/>
</dbReference>
<feature type="non-terminal residue" evidence="4">
    <location>
        <position position="118"/>
    </location>
</feature>
<dbReference type="InterPro" id="IPR002423">
    <property type="entry name" value="Cpn60/GroEL/TCP-1"/>
</dbReference>
<evidence type="ECO:0000256" key="1">
    <source>
        <dbReference type="ARBA" id="ARBA00022741"/>
    </source>
</evidence>
<dbReference type="AlphaFoldDB" id="A0A5J4PVY0"/>
<dbReference type="OrthoDB" id="496at2759"/>
<gene>
    <name evidence="4" type="ORF">EZS28_055722</name>
</gene>
<dbReference type="InterPro" id="IPR017998">
    <property type="entry name" value="Chaperone_TCP-1"/>
</dbReference>
<protein>
    <submittedName>
        <fullName evidence="4">Putative T-complex protein 1 subunit alpha</fullName>
    </submittedName>
</protein>
<evidence type="ECO:0000313" key="4">
    <source>
        <dbReference type="EMBL" id="KAA6313635.1"/>
    </source>
</evidence>
<evidence type="ECO:0000256" key="3">
    <source>
        <dbReference type="ARBA" id="ARBA00023186"/>
    </source>
</evidence>
<evidence type="ECO:0000313" key="5">
    <source>
        <dbReference type="Proteomes" id="UP000324800"/>
    </source>
</evidence>
<dbReference type="InterPro" id="IPR027409">
    <property type="entry name" value="GroEL-like_apical_dom_sf"/>
</dbReference>
<sequence>SFQVEITKASELEAVREREIEEVHNRINLILKAGANVILCSGGIDDLCLKYLIESNTIGVRRVRRSELDQIAKATGGSVVTSLGNLEGKEEYEQSNLGYAEEVAEERIADDEALFIKV</sequence>
<feature type="non-terminal residue" evidence="4">
    <location>
        <position position="1"/>
    </location>
</feature>
<evidence type="ECO:0000256" key="2">
    <source>
        <dbReference type="ARBA" id="ARBA00022840"/>
    </source>
</evidence>
<dbReference type="GO" id="GO:0140662">
    <property type="term" value="F:ATP-dependent protein folding chaperone"/>
    <property type="evidence" value="ECO:0007669"/>
    <property type="project" value="InterPro"/>
</dbReference>
<dbReference type="PANTHER" id="PTHR11353">
    <property type="entry name" value="CHAPERONIN"/>
    <property type="match status" value="1"/>
</dbReference>
<comment type="caution">
    <text evidence="4">The sequence shown here is derived from an EMBL/GenBank/DDBJ whole genome shotgun (WGS) entry which is preliminary data.</text>
</comment>
<proteinExistence type="predicted"/>
<dbReference type="SUPFAM" id="SSF52029">
    <property type="entry name" value="GroEL apical domain-like"/>
    <property type="match status" value="1"/>
</dbReference>
<dbReference type="Proteomes" id="UP000324800">
    <property type="component" value="Unassembled WGS sequence"/>
</dbReference>
<dbReference type="Pfam" id="PF00118">
    <property type="entry name" value="Cpn60_TCP1"/>
    <property type="match status" value="1"/>
</dbReference>
<organism evidence="4 5">
    <name type="scientific">Streblomastix strix</name>
    <dbReference type="NCBI Taxonomy" id="222440"/>
    <lineage>
        <taxon>Eukaryota</taxon>
        <taxon>Metamonada</taxon>
        <taxon>Preaxostyla</taxon>
        <taxon>Oxymonadida</taxon>
        <taxon>Streblomastigidae</taxon>
        <taxon>Streblomastix</taxon>
    </lineage>
</organism>
<keyword evidence="3" id="KW-0143">Chaperone</keyword>
<name>A0A5J4PVY0_9EUKA</name>
<accession>A0A5J4PVY0</accession>
<keyword evidence="2" id="KW-0067">ATP-binding</keyword>
<dbReference type="EMBL" id="SNRW01048219">
    <property type="protein sequence ID" value="KAA6313635.1"/>
    <property type="molecule type" value="Genomic_DNA"/>
</dbReference>
<keyword evidence="1" id="KW-0547">Nucleotide-binding</keyword>
<reference evidence="4 5" key="1">
    <citation type="submission" date="2019-03" db="EMBL/GenBank/DDBJ databases">
        <title>Single cell metagenomics reveals metabolic interactions within the superorganism composed of flagellate Streblomastix strix and complex community of Bacteroidetes bacteria on its surface.</title>
        <authorList>
            <person name="Treitli S.C."/>
            <person name="Kolisko M."/>
            <person name="Husnik F."/>
            <person name="Keeling P."/>
            <person name="Hampl V."/>
        </authorList>
    </citation>
    <scope>NUCLEOTIDE SEQUENCE [LARGE SCALE GENOMIC DNA]</scope>
    <source>
        <strain evidence="4">ST1C</strain>
    </source>
</reference>
<dbReference type="GO" id="GO:0005524">
    <property type="term" value="F:ATP binding"/>
    <property type="evidence" value="ECO:0007669"/>
    <property type="project" value="UniProtKB-KW"/>
</dbReference>